<organism evidence="4 5">
    <name type="scientific">Microbaculum marinum</name>
    <dbReference type="NCBI Taxonomy" id="1764581"/>
    <lineage>
        <taxon>Bacteria</taxon>
        <taxon>Pseudomonadati</taxon>
        <taxon>Pseudomonadota</taxon>
        <taxon>Alphaproteobacteria</taxon>
        <taxon>Hyphomicrobiales</taxon>
        <taxon>Tepidamorphaceae</taxon>
        <taxon>Microbaculum</taxon>
    </lineage>
</organism>
<gene>
    <name evidence="4" type="ORF">V3328_19135</name>
</gene>
<comment type="caution">
    <text evidence="4">The sequence shown here is derived from an EMBL/GenBank/DDBJ whole genome shotgun (WGS) entry which is preliminary data.</text>
</comment>
<dbReference type="GO" id="GO:0030288">
    <property type="term" value="C:outer membrane-bounded periplasmic space"/>
    <property type="evidence" value="ECO:0007669"/>
    <property type="project" value="TreeGrafter"/>
</dbReference>
<dbReference type="SUPFAM" id="SSF53850">
    <property type="entry name" value="Periplasmic binding protein-like II"/>
    <property type="match status" value="1"/>
</dbReference>
<dbReference type="InterPro" id="IPR006059">
    <property type="entry name" value="SBP"/>
</dbReference>
<dbReference type="GO" id="GO:0030975">
    <property type="term" value="F:thiamine binding"/>
    <property type="evidence" value="ECO:0007669"/>
    <property type="project" value="TreeGrafter"/>
</dbReference>
<dbReference type="CDD" id="cd13589">
    <property type="entry name" value="PBP2_polyamine_RpCGA009"/>
    <property type="match status" value="1"/>
</dbReference>
<reference evidence="4 5" key="1">
    <citation type="submission" date="2024-02" db="EMBL/GenBank/DDBJ databases">
        <title>Genome analysis and characterization of Microbaculum marinisediminis sp. nov., isolated from marine sediment.</title>
        <authorList>
            <person name="Du Z.-J."/>
            <person name="Ye Y.-Q."/>
            <person name="Zhang Z.-R."/>
            <person name="Yuan S.-M."/>
            <person name="Zhang X.-Y."/>
        </authorList>
    </citation>
    <scope>NUCLEOTIDE SEQUENCE [LARGE SCALE GENOMIC DNA]</scope>
    <source>
        <strain evidence="4 5">SDUM1044001</strain>
    </source>
</reference>
<proteinExistence type="predicted"/>
<keyword evidence="2" id="KW-0574">Periplasm</keyword>
<dbReference type="Proteomes" id="UP001378188">
    <property type="component" value="Unassembled WGS sequence"/>
</dbReference>
<feature type="chain" id="PRO_5043734858" evidence="3">
    <location>
        <begin position="29"/>
        <end position="346"/>
    </location>
</feature>
<sequence>MKRHQHLKAAVAATAICAIAGFAAPAQAEGELVIATFGGSFGDDTKACHVEAFEEATGAEAILTFGSSVDIAAKIRATAGDPEIDVAYMDISIAKQIKGEGLLEEVDFSTLSNYPDVASQAFDADSQFVNFMTAATVIGYNPDMVDTPPTSWNDLFDPKYAGKIALGDITGTSGMHFLIAVNKMKGGDFETQDAGFEAIEGLMPDVVMLYTQADQLVQLFERGEIAMAPWYPDRIGSAADKGVPVAVAYPKEGAVGIQPTVAVPKGAKNKDLAMKFIDVLLSPEGQKCFAEKKYAGPVNTKVELSDKVKAIVPFGESYDNLWYPDTDEIAKLRPGWTERWQKEVAN</sequence>
<evidence type="ECO:0000256" key="1">
    <source>
        <dbReference type="ARBA" id="ARBA00022729"/>
    </source>
</evidence>
<dbReference type="PANTHER" id="PTHR30006:SF2">
    <property type="entry name" value="ABC TRANSPORTER SUBSTRATE-BINDING PROTEIN"/>
    <property type="match status" value="1"/>
</dbReference>
<dbReference type="AlphaFoldDB" id="A0AAW9RXK3"/>
<evidence type="ECO:0000313" key="5">
    <source>
        <dbReference type="Proteomes" id="UP001378188"/>
    </source>
</evidence>
<dbReference type="PANTHER" id="PTHR30006">
    <property type="entry name" value="THIAMINE-BINDING PERIPLASMIC PROTEIN-RELATED"/>
    <property type="match status" value="1"/>
</dbReference>
<dbReference type="RefSeq" id="WP_340331317.1">
    <property type="nucleotide sequence ID" value="NZ_JAZHOF010000008.1"/>
</dbReference>
<evidence type="ECO:0000256" key="2">
    <source>
        <dbReference type="ARBA" id="ARBA00022764"/>
    </source>
</evidence>
<keyword evidence="5" id="KW-1185">Reference proteome</keyword>
<keyword evidence="1 3" id="KW-0732">Signal</keyword>
<dbReference type="GO" id="GO:0015888">
    <property type="term" value="P:thiamine transport"/>
    <property type="evidence" value="ECO:0007669"/>
    <property type="project" value="TreeGrafter"/>
</dbReference>
<evidence type="ECO:0000256" key="3">
    <source>
        <dbReference type="SAM" id="SignalP"/>
    </source>
</evidence>
<dbReference type="Pfam" id="PF13416">
    <property type="entry name" value="SBP_bac_8"/>
    <property type="match status" value="1"/>
</dbReference>
<dbReference type="Gene3D" id="3.40.190.10">
    <property type="entry name" value="Periplasmic binding protein-like II"/>
    <property type="match status" value="2"/>
</dbReference>
<protein>
    <submittedName>
        <fullName evidence="4">ABC transporter substrate-binding protein</fullName>
    </submittedName>
</protein>
<evidence type="ECO:0000313" key="4">
    <source>
        <dbReference type="EMBL" id="MEJ8573613.1"/>
    </source>
</evidence>
<accession>A0AAW9RXK3</accession>
<name>A0AAW9RXK3_9HYPH</name>
<dbReference type="EMBL" id="JAZHOF010000008">
    <property type="protein sequence ID" value="MEJ8573613.1"/>
    <property type="molecule type" value="Genomic_DNA"/>
</dbReference>
<dbReference type="GO" id="GO:0030976">
    <property type="term" value="F:thiamine pyrophosphate binding"/>
    <property type="evidence" value="ECO:0007669"/>
    <property type="project" value="TreeGrafter"/>
</dbReference>
<feature type="signal peptide" evidence="3">
    <location>
        <begin position="1"/>
        <end position="28"/>
    </location>
</feature>